<dbReference type="AlphaFoldDB" id="A0A9K3GK75"/>
<sequence>LSAPGTEAVPEPEPAVSTLTVPGAVEAEEEKEEGEGEGDGEGEKDEADVAMGEDGEEKDEAEAEGDAEAEAEEEEEEEEEYSAEPVIERPSGPGWSGEIQMWVEPADETEEAEPEAAPVDNEAADIHEAIEAGIEAASSSSIHTLTGVHGESINVNAFNAVIKTDDFEEINERERARIERVERLEKEALERAAVSDMGTIMAEEIAKLRGGKKGAKRKTGRRRKRQVDTEDSDG</sequence>
<feature type="compositionally biased region" description="Acidic residues" evidence="1">
    <location>
        <begin position="26"/>
        <end position="82"/>
    </location>
</feature>
<protein>
    <submittedName>
        <fullName evidence="2">Uncharacterized protein</fullName>
    </submittedName>
</protein>
<comment type="caution">
    <text evidence="2">The sequence shown here is derived from an EMBL/GenBank/DDBJ whole genome shotgun (WGS) entry which is preliminary data.</text>
</comment>
<evidence type="ECO:0000313" key="2">
    <source>
        <dbReference type="EMBL" id="GIQ85331.1"/>
    </source>
</evidence>
<reference evidence="2 3" key="1">
    <citation type="journal article" date="2018" name="PLoS ONE">
        <title>The draft genome of Kipferlia bialata reveals reductive genome evolution in fornicate parasites.</title>
        <authorList>
            <person name="Tanifuji G."/>
            <person name="Takabayashi S."/>
            <person name="Kume K."/>
            <person name="Takagi M."/>
            <person name="Nakayama T."/>
            <person name="Kamikawa R."/>
            <person name="Inagaki Y."/>
            <person name="Hashimoto T."/>
        </authorList>
    </citation>
    <scope>NUCLEOTIDE SEQUENCE [LARGE SCALE GENOMIC DNA]</scope>
    <source>
        <strain evidence="2">NY0173</strain>
    </source>
</reference>
<evidence type="ECO:0000256" key="1">
    <source>
        <dbReference type="SAM" id="MobiDB-lite"/>
    </source>
</evidence>
<accession>A0A9K3GK75</accession>
<name>A0A9K3GK75_9EUKA</name>
<feature type="compositionally biased region" description="Acidic residues" evidence="1">
    <location>
        <begin position="105"/>
        <end position="114"/>
    </location>
</feature>
<dbReference type="Proteomes" id="UP000265618">
    <property type="component" value="Unassembled WGS sequence"/>
</dbReference>
<feature type="region of interest" description="Disordered" evidence="1">
    <location>
        <begin position="208"/>
        <end position="234"/>
    </location>
</feature>
<proteinExistence type="predicted"/>
<organism evidence="2 3">
    <name type="scientific">Kipferlia bialata</name>
    <dbReference type="NCBI Taxonomy" id="797122"/>
    <lineage>
        <taxon>Eukaryota</taxon>
        <taxon>Metamonada</taxon>
        <taxon>Carpediemonas-like organisms</taxon>
        <taxon>Kipferlia</taxon>
    </lineage>
</organism>
<evidence type="ECO:0000313" key="3">
    <source>
        <dbReference type="Proteomes" id="UP000265618"/>
    </source>
</evidence>
<dbReference type="EMBL" id="BDIP01001887">
    <property type="protein sequence ID" value="GIQ85331.1"/>
    <property type="molecule type" value="Genomic_DNA"/>
</dbReference>
<gene>
    <name evidence="2" type="ORF">KIPB_006978</name>
</gene>
<feature type="region of interest" description="Disordered" evidence="1">
    <location>
        <begin position="1"/>
        <end position="120"/>
    </location>
</feature>
<feature type="non-terminal residue" evidence="2">
    <location>
        <position position="1"/>
    </location>
</feature>
<feature type="compositionally biased region" description="Basic residues" evidence="1">
    <location>
        <begin position="209"/>
        <end position="225"/>
    </location>
</feature>
<keyword evidence="3" id="KW-1185">Reference proteome</keyword>